<keyword evidence="3 9" id="KW-0808">Transferase</keyword>
<keyword evidence="5 9" id="KW-0547">Nucleotide-binding</keyword>
<evidence type="ECO:0000313" key="14">
    <source>
        <dbReference type="Proteomes" id="UP001153076"/>
    </source>
</evidence>
<dbReference type="Gene3D" id="3.40.50.10330">
    <property type="entry name" value="Probable inorganic polyphosphate/atp-NAD kinase, domain 1"/>
    <property type="match status" value="1"/>
</dbReference>
<dbReference type="Gene3D" id="3.30.60.20">
    <property type="match status" value="1"/>
</dbReference>
<dbReference type="Pfam" id="PF00609">
    <property type="entry name" value="DAGK_acc"/>
    <property type="match status" value="1"/>
</dbReference>
<comment type="similarity">
    <text evidence="1 9">Belongs to the eukaryotic diacylglycerol kinase family.</text>
</comment>
<keyword evidence="10" id="KW-0812">Transmembrane</keyword>
<dbReference type="PROSITE" id="PS50146">
    <property type="entry name" value="DAGK"/>
    <property type="match status" value="1"/>
</dbReference>
<dbReference type="GO" id="GO:0004143">
    <property type="term" value="F:ATP-dependent diacylglycerol kinase activity"/>
    <property type="evidence" value="ECO:0007669"/>
    <property type="project" value="UniProtKB-EC"/>
</dbReference>
<feature type="domain" description="DAGKc" evidence="12">
    <location>
        <begin position="339"/>
        <end position="477"/>
    </location>
</feature>
<feature type="domain" description="Phorbol-ester/DAG-type" evidence="11">
    <location>
        <begin position="71"/>
        <end position="133"/>
    </location>
</feature>
<keyword evidence="10" id="KW-0472">Membrane</keyword>
<comment type="subunit">
    <text evidence="2">Monomer.</text>
</comment>
<evidence type="ECO:0000256" key="3">
    <source>
        <dbReference type="ARBA" id="ARBA00022679"/>
    </source>
</evidence>
<dbReference type="FunFam" id="2.60.200.40:FF:000006">
    <property type="entry name" value="Diacylglycerol kinase"/>
    <property type="match status" value="1"/>
</dbReference>
<evidence type="ECO:0000313" key="13">
    <source>
        <dbReference type="EMBL" id="KAJ8447749.1"/>
    </source>
</evidence>
<proteinExistence type="inferred from homology"/>
<dbReference type="Proteomes" id="UP001153076">
    <property type="component" value="Unassembled WGS sequence"/>
</dbReference>
<dbReference type="InterPro" id="IPR000756">
    <property type="entry name" value="Diacylglycerol_kin_accessory"/>
</dbReference>
<dbReference type="CDD" id="cd20805">
    <property type="entry name" value="C1_DGK_rpt2"/>
    <property type="match status" value="1"/>
</dbReference>
<evidence type="ECO:0000259" key="12">
    <source>
        <dbReference type="PROSITE" id="PS50146"/>
    </source>
</evidence>
<dbReference type="GO" id="GO:0007200">
    <property type="term" value="P:phospholipase C-activating G protein-coupled receptor signaling pathway"/>
    <property type="evidence" value="ECO:0007669"/>
    <property type="project" value="InterPro"/>
</dbReference>
<evidence type="ECO:0000256" key="9">
    <source>
        <dbReference type="RuleBase" id="RU361128"/>
    </source>
</evidence>
<dbReference type="SMART" id="SM00046">
    <property type="entry name" value="DAGKc"/>
    <property type="match status" value="1"/>
</dbReference>
<comment type="catalytic activity">
    <reaction evidence="9">
        <text>a 1,2-diacyl-sn-glycerol + ATP = a 1,2-diacyl-sn-glycero-3-phosphate + ADP + H(+)</text>
        <dbReference type="Rhea" id="RHEA:10272"/>
        <dbReference type="ChEBI" id="CHEBI:15378"/>
        <dbReference type="ChEBI" id="CHEBI:17815"/>
        <dbReference type="ChEBI" id="CHEBI:30616"/>
        <dbReference type="ChEBI" id="CHEBI:58608"/>
        <dbReference type="ChEBI" id="CHEBI:456216"/>
        <dbReference type="EC" id="2.7.1.107"/>
    </reaction>
</comment>
<dbReference type="GO" id="GO:0005524">
    <property type="term" value="F:ATP binding"/>
    <property type="evidence" value="ECO:0007669"/>
    <property type="project" value="UniProtKB-KW"/>
</dbReference>
<keyword evidence="10" id="KW-1133">Transmembrane helix</keyword>
<evidence type="ECO:0000256" key="8">
    <source>
        <dbReference type="ARBA" id="ARBA00023016"/>
    </source>
</evidence>
<dbReference type="PROSITE" id="PS50081">
    <property type="entry name" value="ZF_DAG_PE_2"/>
    <property type="match status" value="2"/>
</dbReference>
<dbReference type="Gene3D" id="2.60.200.40">
    <property type="match status" value="1"/>
</dbReference>
<dbReference type="AlphaFoldDB" id="A0A9Q1QMZ1"/>
<feature type="transmembrane region" description="Helical" evidence="10">
    <location>
        <begin position="22"/>
        <end position="41"/>
    </location>
</feature>
<evidence type="ECO:0000256" key="2">
    <source>
        <dbReference type="ARBA" id="ARBA00011245"/>
    </source>
</evidence>
<dbReference type="SMART" id="SM00045">
    <property type="entry name" value="DAGKa"/>
    <property type="match status" value="1"/>
</dbReference>
<organism evidence="13 14">
    <name type="scientific">Carnegiea gigantea</name>
    <dbReference type="NCBI Taxonomy" id="171969"/>
    <lineage>
        <taxon>Eukaryota</taxon>
        <taxon>Viridiplantae</taxon>
        <taxon>Streptophyta</taxon>
        <taxon>Embryophyta</taxon>
        <taxon>Tracheophyta</taxon>
        <taxon>Spermatophyta</taxon>
        <taxon>Magnoliopsida</taxon>
        <taxon>eudicotyledons</taxon>
        <taxon>Gunneridae</taxon>
        <taxon>Pentapetalae</taxon>
        <taxon>Caryophyllales</taxon>
        <taxon>Cactineae</taxon>
        <taxon>Cactaceae</taxon>
        <taxon>Cactoideae</taxon>
        <taxon>Echinocereeae</taxon>
        <taxon>Carnegiea</taxon>
    </lineage>
</organism>
<accession>A0A9Q1QMZ1</accession>
<evidence type="ECO:0000259" key="11">
    <source>
        <dbReference type="PROSITE" id="PS50081"/>
    </source>
</evidence>
<dbReference type="OrthoDB" id="242257at2759"/>
<dbReference type="PANTHER" id="PTHR11255:SF104">
    <property type="entry name" value="DIACYLGLYCEROL KINASE 2"/>
    <property type="match status" value="1"/>
</dbReference>
<evidence type="ECO:0000256" key="7">
    <source>
        <dbReference type="ARBA" id="ARBA00022840"/>
    </source>
</evidence>
<evidence type="ECO:0000256" key="1">
    <source>
        <dbReference type="ARBA" id="ARBA00009280"/>
    </source>
</evidence>
<dbReference type="SUPFAM" id="SSF111331">
    <property type="entry name" value="NAD kinase/diacylglycerol kinase-like"/>
    <property type="match status" value="1"/>
</dbReference>
<dbReference type="InterPro" id="IPR002219">
    <property type="entry name" value="PKC_DAG/PE"/>
</dbReference>
<evidence type="ECO:0000256" key="6">
    <source>
        <dbReference type="ARBA" id="ARBA00022777"/>
    </source>
</evidence>
<evidence type="ECO:0000256" key="5">
    <source>
        <dbReference type="ARBA" id="ARBA00022741"/>
    </source>
</evidence>
<keyword evidence="14" id="KW-1185">Reference proteome</keyword>
<keyword evidence="7 9" id="KW-0067">ATP-binding</keyword>
<dbReference type="EMBL" id="JAKOGI010000035">
    <property type="protein sequence ID" value="KAJ8447749.1"/>
    <property type="molecule type" value="Genomic_DNA"/>
</dbReference>
<dbReference type="InterPro" id="IPR017438">
    <property type="entry name" value="ATP-NAD_kinase_N"/>
</dbReference>
<evidence type="ECO:0000256" key="4">
    <source>
        <dbReference type="ARBA" id="ARBA00022737"/>
    </source>
</evidence>
<evidence type="ECO:0000256" key="10">
    <source>
        <dbReference type="SAM" id="Phobius"/>
    </source>
</evidence>
<feature type="transmembrane region" description="Helical" evidence="10">
    <location>
        <begin position="496"/>
        <end position="519"/>
    </location>
</feature>
<keyword evidence="8" id="KW-0346">Stress response</keyword>
<dbReference type="InterPro" id="IPR001206">
    <property type="entry name" value="Diacylglycerol_kinase_cat_dom"/>
</dbReference>
<dbReference type="InterPro" id="IPR037607">
    <property type="entry name" value="DGK"/>
</dbReference>
<feature type="domain" description="Phorbol-ester/DAG-type" evidence="11">
    <location>
        <begin position="145"/>
        <end position="208"/>
    </location>
</feature>
<sequence>MFDFGFPASETLAVSSFISHDVVGWLFTGTLGLLVIVFVFFKWKRRTSLDWVKAAAKAKKKAWKKLNVPSSHHIWEEDYACGEQSSTCCVCLTSLTFSQSLGTKAVLHTPVHHCVVCGVAAHFYCSQHAAKHCKCLAQAGHSHVLHHWSERWVKMNDNPHTYAFCFYCDEPCGAPLLDASTTWQCMWCQRFIHVACHAKMSKESGDVCDLGPHKDIILSPLCVKEVDAGLTRVLSSVKEESVSSPVRGEMRKRRRNKNGTINLQSVRFADDPTPDSPLGYVLNGIASLKKCYSEKNMDYWSGNVKPQSPKGRPAGCIKKKGGTVTYGQAKKHILVDMPRDARPILVFINARSGAQNGSSLRRRLNMLLNPVQVFELNSSQGPEAGLKLFSSVPNFRVLVCGGDGTIAWVLDAIEKFNFESPPPVSILPLGTANDLSRVLQWGGGFSKFEGPALSNLLHEVNNAAVTMVDRWKVDIKEDNPDGDANMMRSKFMMNYLGTWKSLLSGLCSLVLKLSFINFYTGIGCDAKLAYEFHVNREENPDKYYSQFVNKLRYAKEGARDIMDRACADLPWQVWLEVDGKDIPTPKDAEGLIVLNIGSYMGGVDLWQNDCEHDDNFSRLSMHDRKLEVVCVSGAWHLGKLQVGLSQARRLAQGSVIKIHISGSFPVQIDGEPFILQPGSLEITHYKQVFMLRRASQEPRAHAAAVMSKVLLDAECKGIINSSQKRVLLEQIALRLS</sequence>
<keyword evidence="4" id="KW-0677">Repeat</keyword>
<keyword evidence="6 9" id="KW-0418">Kinase</keyword>
<dbReference type="GO" id="GO:0016020">
    <property type="term" value="C:membrane"/>
    <property type="evidence" value="ECO:0007669"/>
    <property type="project" value="TreeGrafter"/>
</dbReference>
<protein>
    <recommendedName>
        <fullName evidence="9">Diacylglycerol kinase</fullName>
        <shortName evidence="9">DAG kinase</shortName>
        <ecNumber evidence="9">2.7.1.107</ecNumber>
    </recommendedName>
</protein>
<comment type="caution">
    <text evidence="13">The sequence shown here is derived from an EMBL/GenBank/DDBJ whole genome shotgun (WGS) entry which is preliminary data.</text>
</comment>
<name>A0A9Q1QMZ1_9CARY</name>
<dbReference type="Pfam" id="PF00781">
    <property type="entry name" value="DAGK_cat"/>
    <property type="match status" value="1"/>
</dbReference>
<dbReference type="PANTHER" id="PTHR11255">
    <property type="entry name" value="DIACYLGLYCEROL KINASE"/>
    <property type="match status" value="1"/>
</dbReference>
<dbReference type="InterPro" id="IPR016064">
    <property type="entry name" value="NAD/diacylglycerol_kinase_sf"/>
</dbReference>
<dbReference type="Pfam" id="PF00130">
    <property type="entry name" value="C1_1"/>
    <property type="match status" value="1"/>
</dbReference>
<dbReference type="EC" id="2.7.1.107" evidence="9"/>
<reference evidence="13" key="1">
    <citation type="submission" date="2022-04" db="EMBL/GenBank/DDBJ databases">
        <title>Carnegiea gigantea Genome sequencing and assembly v2.</title>
        <authorList>
            <person name="Copetti D."/>
            <person name="Sanderson M.J."/>
            <person name="Burquez A."/>
            <person name="Wojciechowski M.F."/>
        </authorList>
    </citation>
    <scope>NUCLEOTIDE SEQUENCE</scope>
    <source>
        <strain evidence="13">SGP5-SGP5p</strain>
        <tissue evidence="13">Aerial part</tissue>
    </source>
</reference>
<gene>
    <name evidence="13" type="ORF">Cgig2_015112</name>
</gene>